<proteinExistence type="predicted"/>
<reference evidence="1 2" key="1">
    <citation type="submission" date="2019-03" db="EMBL/GenBank/DDBJ databases">
        <title>Genomics of glacier-inhabiting Cryobacterium strains.</title>
        <authorList>
            <person name="Liu Q."/>
            <person name="Xin Y.-H."/>
        </authorList>
    </citation>
    <scope>NUCLEOTIDE SEQUENCE [LARGE SCALE GENOMIC DNA]</scope>
    <source>
        <strain evidence="1 2">Hh4</strain>
    </source>
</reference>
<dbReference type="Proteomes" id="UP000298313">
    <property type="component" value="Unassembled WGS sequence"/>
</dbReference>
<protein>
    <recommendedName>
        <fullName evidence="3">Clp R domain-containing protein</fullName>
    </recommendedName>
</protein>
<name>A0A4R9B7K7_9MICO</name>
<keyword evidence="2" id="KW-1185">Reference proteome</keyword>
<evidence type="ECO:0000313" key="2">
    <source>
        <dbReference type="Proteomes" id="UP000298313"/>
    </source>
</evidence>
<dbReference type="EMBL" id="SOHH01000071">
    <property type="protein sequence ID" value="TFD76276.1"/>
    <property type="molecule type" value="Genomic_DNA"/>
</dbReference>
<dbReference type="OrthoDB" id="5115007at2"/>
<evidence type="ECO:0008006" key="3">
    <source>
        <dbReference type="Google" id="ProtNLM"/>
    </source>
</evidence>
<organism evidence="1 2">
    <name type="scientific">Cryobacterium fucosi</name>
    <dbReference type="NCBI Taxonomy" id="1259157"/>
    <lineage>
        <taxon>Bacteria</taxon>
        <taxon>Bacillati</taxon>
        <taxon>Actinomycetota</taxon>
        <taxon>Actinomycetes</taxon>
        <taxon>Micrococcales</taxon>
        <taxon>Microbacteriaceae</taxon>
        <taxon>Cryobacterium</taxon>
    </lineage>
</organism>
<dbReference type="RefSeq" id="WP_134524013.1">
    <property type="nucleotide sequence ID" value="NZ_SOHH01000071.1"/>
</dbReference>
<sequence>MDFRNKIRDIRFMKALLTAAEAETRELGEDLQRGRTPKGPFQTSGSAQLVFQRALALSKLDRPRMLRSAHVVHAVAELEQGTSSRVLGRLGIDRTRLQAAAREAARTPGR</sequence>
<gene>
    <name evidence="1" type="ORF">E3T48_10540</name>
</gene>
<accession>A0A4R9B7K7</accession>
<dbReference type="AlphaFoldDB" id="A0A4R9B7K7"/>
<evidence type="ECO:0000313" key="1">
    <source>
        <dbReference type="EMBL" id="TFD76276.1"/>
    </source>
</evidence>
<comment type="caution">
    <text evidence="1">The sequence shown here is derived from an EMBL/GenBank/DDBJ whole genome shotgun (WGS) entry which is preliminary data.</text>
</comment>
<dbReference type="InterPro" id="IPR036628">
    <property type="entry name" value="Clp_N_dom_sf"/>
</dbReference>
<dbReference type="Gene3D" id="1.10.1780.10">
    <property type="entry name" value="Clp, N-terminal domain"/>
    <property type="match status" value="1"/>
</dbReference>